<dbReference type="Proteomes" id="UP000818266">
    <property type="component" value="Unassembled WGS sequence"/>
</dbReference>
<dbReference type="CDD" id="cd17247">
    <property type="entry name" value="RMtype1_S_Eco2747I-TRD2-CR2_like"/>
    <property type="match status" value="1"/>
</dbReference>
<dbReference type="Pfam" id="PF01420">
    <property type="entry name" value="Methylase_S"/>
    <property type="match status" value="2"/>
</dbReference>
<proteinExistence type="inferred from homology"/>
<comment type="caution">
    <text evidence="5">The sequence shown here is derived from an EMBL/GenBank/DDBJ whole genome shotgun (WGS) entry which is preliminary data.</text>
</comment>
<gene>
    <name evidence="5" type="ORF">FK219_008600</name>
</gene>
<dbReference type="InterPro" id="IPR052021">
    <property type="entry name" value="Type-I_RS_S_subunit"/>
</dbReference>
<dbReference type="OrthoDB" id="3197085at2"/>
<reference evidence="5 6" key="1">
    <citation type="submission" date="2020-03" db="EMBL/GenBank/DDBJ databases">
        <title>Chryseoglobus sp. isolated from a deep-sea seamount.</title>
        <authorList>
            <person name="Zhang D.-C."/>
        </authorList>
    </citation>
    <scope>NUCLEOTIDE SEQUENCE [LARGE SCALE GENOMIC DNA]</scope>
    <source>
        <strain evidence="5 6">KN1116</strain>
    </source>
</reference>
<evidence type="ECO:0000313" key="6">
    <source>
        <dbReference type="Proteomes" id="UP000818266"/>
    </source>
</evidence>
<dbReference type="EMBL" id="VIKT02000013">
    <property type="protein sequence ID" value="NHF63298.1"/>
    <property type="molecule type" value="Genomic_DNA"/>
</dbReference>
<dbReference type="InterPro" id="IPR044946">
    <property type="entry name" value="Restrct_endonuc_typeI_TRD_sf"/>
</dbReference>
<keyword evidence="2" id="KW-0680">Restriction system</keyword>
<accession>A0A9E5JVU9</accession>
<evidence type="ECO:0000256" key="2">
    <source>
        <dbReference type="ARBA" id="ARBA00022747"/>
    </source>
</evidence>
<protein>
    <recommendedName>
        <fullName evidence="4">Type I restriction modification DNA specificity domain-containing protein</fullName>
    </recommendedName>
</protein>
<dbReference type="InterPro" id="IPR000055">
    <property type="entry name" value="Restrct_endonuc_typeI_TRD"/>
</dbReference>
<keyword evidence="3" id="KW-0238">DNA-binding</keyword>
<evidence type="ECO:0000259" key="4">
    <source>
        <dbReference type="Pfam" id="PF01420"/>
    </source>
</evidence>
<dbReference type="RefSeq" id="WP_152583704.1">
    <property type="nucleotide sequence ID" value="NZ_JAVJPO010000010.1"/>
</dbReference>
<evidence type="ECO:0000256" key="1">
    <source>
        <dbReference type="ARBA" id="ARBA00010923"/>
    </source>
</evidence>
<keyword evidence="6" id="KW-1185">Reference proteome</keyword>
<evidence type="ECO:0000313" key="5">
    <source>
        <dbReference type="EMBL" id="NHF63298.1"/>
    </source>
</evidence>
<dbReference type="GO" id="GO:0009307">
    <property type="term" value="P:DNA restriction-modification system"/>
    <property type="evidence" value="ECO:0007669"/>
    <property type="project" value="UniProtKB-KW"/>
</dbReference>
<evidence type="ECO:0000256" key="3">
    <source>
        <dbReference type="ARBA" id="ARBA00023125"/>
    </source>
</evidence>
<dbReference type="SUPFAM" id="SSF116734">
    <property type="entry name" value="DNA methylase specificity domain"/>
    <property type="match status" value="2"/>
</dbReference>
<dbReference type="PANTHER" id="PTHR30408:SF12">
    <property type="entry name" value="TYPE I RESTRICTION ENZYME MJAVIII SPECIFICITY SUBUNIT"/>
    <property type="match status" value="1"/>
</dbReference>
<dbReference type="AlphaFoldDB" id="A0A9E5JVU9"/>
<dbReference type="Gene3D" id="3.90.220.20">
    <property type="entry name" value="DNA methylase specificity domains"/>
    <property type="match status" value="2"/>
</dbReference>
<feature type="domain" description="Type I restriction modification DNA specificity" evidence="4">
    <location>
        <begin position="45"/>
        <end position="167"/>
    </location>
</feature>
<sequence length="393" mass="43246">MKAKFAAPDVRDAVDPSDLDREVTHYAIPHLEEFGVPIVQHSSEIESGKLLVKQGDVLISKLNPRKSRVFKVGDHDVRPVIASGEFIVFRPRRCHPDFLAYLLQSDIVTGLLSASAKSVTRSHQRVDPATVRNIELPDVSVEEQRRIAEFLDRETAQIDELIAKQEQLISTLAERERALLRHLIGEVSAHEPPAVLGLLARVGNGSTPSRERPEYWLDGGFPWLNSSVANADYVREPSDLVTDLALVECHLPLVAPGSTLVGLTGQGRTRGMATRLSIEATISQHLAYVTPGRRLEPEFLYWVLVNEYETFRETSDGNGGTKGGLTCEAIRRTRVPVPPLDQQAQVASTLQSSADTARSVRQRIGRAIELLSERRQALISATVTGQNEVGGAP</sequence>
<name>A0A9E5JVU9_9MICO</name>
<organism evidence="5 6">
    <name type="scientific">Microcella pacifica</name>
    <dbReference type="NCBI Taxonomy" id="2591847"/>
    <lineage>
        <taxon>Bacteria</taxon>
        <taxon>Bacillati</taxon>
        <taxon>Actinomycetota</taxon>
        <taxon>Actinomycetes</taxon>
        <taxon>Micrococcales</taxon>
        <taxon>Microbacteriaceae</taxon>
        <taxon>Microcella</taxon>
    </lineage>
</organism>
<dbReference type="GO" id="GO:0003677">
    <property type="term" value="F:DNA binding"/>
    <property type="evidence" value="ECO:0007669"/>
    <property type="project" value="UniProtKB-KW"/>
</dbReference>
<feature type="domain" description="Type I restriction modification DNA specificity" evidence="4">
    <location>
        <begin position="199"/>
        <end position="355"/>
    </location>
</feature>
<comment type="similarity">
    <text evidence="1">Belongs to the type-I restriction system S methylase family.</text>
</comment>
<dbReference type="PANTHER" id="PTHR30408">
    <property type="entry name" value="TYPE-1 RESTRICTION ENZYME ECOKI SPECIFICITY PROTEIN"/>
    <property type="match status" value="1"/>
</dbReference>